<dbReference type="Proteomes" id="UP000077623">
    <property type="component" value="Unassembled WGS sequence"/>
</dbReference>
<comment type="caution">
    <text evidence="9">The sequence shown here is derived from an EMBL/GenBank/DDBJ whole genome shotgun (WGS) entry which is preliminary data.</text>
</comment>
<organism evidence="9 10">
    <name type="scientific">Candidatus Mycoplasma haematobovis</name>
    <dbReference type="NCBI Taxonomy" id="432608"/>
    <lineage>
        <taxon>Bacteria</taxon>
        <taxon>Bacillati</taxon>
        <taxon>Mycoplasmatota</taxon>
        <taxon>Mollicutes</taxon>
        <taxon>Mycoplasmataceae</taxon>
        <taxon>Mycoplasma</taxon>
    </lineage>
</organism>
<evidence type="ECO:0000256" key="3">
    <source>
        <dbReference type="ARBA" id="ARBA00022679"/>
    </source>
</evidence>
<feature type="region of interest" description="Disordered" evidence="7">
    <location>
        <begin position="116"/>
        <end position="154"/>
    </location>
</feature>
<dbReference type="Gene3D" id="1.10.10.1250">
    <property type="entry name" value="RNA polymerase, subunit delta, N-terminal domain"/>
    <property type="match status" value="1"/>
</dbReference>
<keyword evidence="4" id="KW-0548">Nucleotidyltransferase</keyword>
<comment type="similarity">
    <text evidence="1">Belongs to the RpoE family.</text>
</comment>
<evidence type="ECO:0000256" key="4">
    <source>
        <dbReference type="ARBA" id="ARBA00022695"/>
    </source>
</evidence>
<dbReference type="GO" id="GO:0000428">
    <property type="term" value="C:DNA-directed RNA polymerase complex"/>
    <property type="evidence" value="ECO:0007669"/>
    <property type="project" value="UniProtKB-KW"/>
</dbReference>
<dbReference type="GO" id="GO:0006355">
    <property type="term" value="P:regulation of DNA-templated transcription"/>
    <property type="evidence" value="ECO:0007669"/>
    <property type="project" value="InterPro"/>
</dbReference>
<sequence length="154" mass="18110">MSKAKNTNLHVSLLTELAYEVAKEHFKGDFFSFHALWSKTWKSATAFSKEKVEDWIGYFYAEILLDPRFVSFNFAKWKLKEYMPSDEVHKLRTTVFSEDSLFEEDYEKYMAVEKDKKKKDDVEIVPGEDSSIEEGLLETEEINEDDEPPFDPEV</sequence>
<dbReference type="RefSeq" id="WP_187150030.1">
    <property type="nucleotide sequence ID" value="NZ_LWUJ01000011.1"/>
</dbReference>
<dbReference type="STRING" id="432608.A6V39_01890"/>
<keyword evidence="2 9" id="KW-0240">DNA-directed RNA polymerase</keyword>
<reference evidence="10" key="1">
    <citation type="submission" date="2016-04" db="EMBL/GenBank/DDBJ databases">
        <authorList>
            <person name="Quiroz-Castaneda R.E."/>
            <person name="Martinez-Ocampo F."/>
        </authorList>
    </citation>
    <scope>NUCLEOTIDE SEQUENCE [LARGE SCALE GENOMIC DNA]</scope>
    <source>
        <strain evidence="10">INIFAP01</strain>
    </source>
</reference>
<evidence type="ECO:0000256" key="1">
    <source>
        <dbReference type="ARBA" id="ARBA00009828"/>
    </source>
</evidence>
<evidence type="ECO:0000259" key="8">
    <source>
        <dbReference type="PROSITE" id="PS51913"/>
    </source>
</evidence>
<keyword evidence="10" id="KW-1185">Reference proteome</keyword>
<dbReference type="GO" id="GO:0006351">
    <property type="term" value="P:DNA-templated transcription"/>
    <property type="evidence" value="ECO:0007669"/>
    <property type="project" value="InterPro"/>
</dbReference>
<dbReference type="EMBL" id="LWUJ01000011">
    <property type="protein sequence ID" value="OAL10181.1"/>
    <property type="molecule type" value="Genomic_DNA"/>
</dbReference>
<dbReference type="AlphaFoldDB" id="A0A1A9QDV3"/>
<dbReference type="PROSITE" id="PS51913">
    <property type="entry name" value="HTH_HARE"/>
    <property type="match status" value="1"/>
</dbReference>
<keyword evidence="3" id="KW-0808">Transferase</keyword>
<feature type="domain" description="HTH HARE-type" evidence="8">
    <location>
        <begin position="12"/>
        <end position="82"/>
    </location>
</feature>
<gene>
    <name evidence="9" type="ORF">A6V39_01890</name>
</gene>
<dbReference type="InterPro" id="IPR007759">
    <property type="entry name" value="Asxl_HARE-HTH"/>
</dbReference>
<evidence type="ECO:0000256" key="7">
    <source>
        <dbReference type="SAM" id="MobiDB-lite"/>
    </source>
</evidence>
<accession>A0A1A9QDV3</accession>
<name>A0A1A9QDV3_9MOLU</name>
<evidence type="ECO:0000256" key="5">
    <source>
        <dbReference type="ARBA" id="ARBA00023163"/>
    </source>
</evidence>
<feature type="compositionally biased region" description="Acidic residues" evidence="7">
    <location>
        <begin position="130"/>
        <end position="154"/>
    </location>
</feature>
<proteinExistence type="inferred from homology"/>
<dbReference type="InterPro" id="IPR038087">
    <property type="entry name" value="RNAP_delta_N_dom_sf"/>
</dbReference>
<dbReference type="InterPro" id="IPR029757">
    <property type="entry name" value="RpoE"/>
</dbReference>
<dbReference type="GO" id="GO:0016779">
    <property type="term" value="F:nucleotidyltransferase activity"/>
    <property type="evidence" value="ECO:0007669"/>
    <property type="project" value="UniProtKB-KW"/>
</dbReference>
<protein>
    <recommendedName>
        <fullName evidence="6">RNAP delta factor</fullName>
    </recommendedName>
</protein>
<dbReference type="NCBIfam" id="TIGR04567">
    <property type="entry name" value="RNAP_delt_lowGC"/>
    <property type="match status" value="1"/>
</dbReference>
<evidence type="ECO:0000256" key="6">
    <source>
        <dbReference type="ARBA" id="ARBA00031937"/>
    </source>
</evidence>
<evidence type="ECO:0000256" key="2">
    <source>
        <dbReference type="ARBA" id="ARBA00022478"/>
    </source>
</evidence>
<keyword evidence="5" id="KW-0804">Transcription</keyword>
<evidence type="ECO:0000313" key="9">
    <source>
        <dbReference type="EMBL" id="OAL10181.1"/>
    </source>
</evidence>
<evidence type="ECO:0000313" key="10">
    <source>
        <dbReference type="Proteomes" id="UP000077623"/>
    </source>
</evidence>